<evidence type="ECO:0000313" key="7">
    <source>
        <dbReference type="EMBL" id="MFC1850187.1"/>
    </source>
</evidence>
<keyword evidence="4" id="KW-0808">Transferase</keyword>
<reference evidence="7 8" key="1">
    <citation type="submission" date="2024-09" db="EMBL/GenBank/DDBJ databases">
        <title>Laminarin stimulates single cell rates of sulfate reduction while oxygen inhibits transcriptomic activity in coastal marine sediment.</title>
        <authorList>
            <person name="Lindsay M."/>
            <person name="Orcutt B."/>
            <person name="Emerson D."/>
            <person name="Stepanauskas R."/>
            <person name="D'Angelo T."/>
        </authorList>
    </citation>
    <scope>NUCLEOTIDE SEQUENCE [LARGE SCALE GENOMIC DNA]</scope>
    <source>
        <strain evidence="7">SAG AM-311-K15</strain>
    </source>
</reference>
<organism evidence="7 8">
    <name type="scientific">candidate division CSSED10-310 bacterium</name>
    <dbReference type="NCBI Taxonomy" id="2855610"/>
    <lineage>
        <taxon>Bacteria</taxon>
        <taxon>Bacteria division CSSED10-310</taxon>
    </lineage>
</organism>
<sequence length="300" mass="35078">MKKIQYFIEYLFVLPIYKLGAWLPLSFSAAVWRGIALLCYHLFPPASATVRRNIVLTIGRDWEKAKIEDLIRRIFIHMGYFIAEFLKIPRFGDRITEMVHVEGEEHLKAALARGKGAAMVTGHLGNWELYGYASHTAGYRIHVVYRKISNPYINRLIIAHRQLYTAGLPEVKEALKAGEAVFQANDILGLISDQDARHHGIFVDFLGRKASTYVGPAHFVIKHGTQMVLMFFWRERVGKYRLVYETIEPDNSITNEQEQIFDLTKRWVQRLEHYILMNPDQYFWFHRRWKSQPKDEGEAH</sequence>
<comment type="subcellular location">
    <subcellularLocation>
        <location evidence="1">Cell inner membrane</location>
    </subcellularLocation>
</comment>
<dbReference type="EMBL" id="JBHPBY010000082">
    <property type="protein sequence ID" value="MFC1850187.1"/>
    <property type="molecule type" value="Genomic_DNA"/>
</dbReference>
<evidence type="ECO:0000256" key="3">
    <source>
        <dbReference type="ARBA" id="ARBA00022519"/>
    </source>
</evidence>
<evidence type="ECO:0000256" key="1">
    <source>
        <dbReference type="ARBA" id="ARBA00004533"/>
    </source>
</evidence>
<dbReference type="PANTHER" id="PTHR30606">
    <property type="entry name" value="LIPID A BIOSYNTHESIS LAUROYL ACYLTRANSFERASE"/>
    <property type="match status" value="1"/>
</dbReference>
<dbReference type="GO" id="GO:0016746">
    <property type="term" value="F:acyltransferase activity"/>
    <property type="evidence" value="ECO:0007669"/>
    <property type="project" value="UniProtKB-KW"/>
</dbReference>
<evidence type="ECO:0000256" key="5">
    <source>
        <dbReference type="ARBA" id="ARBA00023136"/>
    </source>
</evidence>
<gene>
    <name evidence="7" type="ORF">ACFL27_08355</name>
</gene>
<comment type="caution">
    <text evidence="7">The sequence shown here is derived from an EMBL/GenBank/DDBJ whole genome shotgun (WGS) entry which is preliminary data.</text>
</comment>
<evidence type="ECO:0000256" key="4">
    <source>
        <dbReference type="ARBA" id="ARBA00022679"/>
    </source>
</evidence>
<keyword evidence="3" id="KW-0997">Cell inner membrane</keyword>
<proteinExistence type="predicted"/>
<name>A0ABV6YVH8_UNCC1</name>
<evidence type="ECO:0000313" key="8">
    <source>
        <dbReference type="Proteomes" id="UP001594351"/>
    </source>
</evidence>
<keyword evidence="5" id="KW-0472">Membrane</keyword>
<dbReference type="PANTHER" id="PTHR30606:SF10">
    <property type="entry name" value="PHOSPHATIDYLINOSITOL MANNOSIDE ACYLTRANSFERASE"/>
    <property type="match status" value="1"/>
</dbReference>
<dbReference type="CDD" id="cd07984">
    <property type="entry name" value="LPLAT_LABLAT-like"/>
    <property type="match status" value="1"/>
</dbReference>
<keyword evidence="2" id="KW-1003">Cell membrane</keyword>
<evidence type="ECO:0000256" key="2">
    <source>
        <dbReference type="ARBA" id="ARBA00022475"/>
    </source>
</evidence>
<keyword evidence="8" id="KW-1185">Reference proteome</keyword>
<dbReference type="InterPro" id="IPR004960">
    <property type="entry name" value="LipA_acyltrans"/>
</dbReference>
<dbReference type="Pfam" id="PF03279">
    <property type="entry name" value="Lip_A_acyltrans"/>
    <property type="match status" value="1"/>
</dbReference>
<accession>A0ABV6YVH8</accession>
<evidence type="ECO:0000256" key="6">
    <source>
        <dbReference type="ARBA" id="ARBA00023315"/>
    </source>
</evidence>
<dbReference type="Proteomes" id="UP001594351">
    <property type="component" value="Unassembled WGS sequence"/>
</dbReference>
<protein>
    <submittedName>
        <fullName evidence="7">Lysophospholipid acyltransferase family protein</fullName>
    </submittedName>
</protein>
<keyword evidence="6 7" id="KW-0012">Acyltransferase</keyword>